<dbReference type="EMBL" id="PGUY01000059">
    <property type="protein sequence ID" value="PLT28503.1"/>
    <property type="molecule type" value="Genomic_DNA"/>
</dbReference>
<dbReference type="InterPro" id="IPR010773">
    <property type="entry name" value="Mycophage_PG1_Gp7"/>
</dbReference>
<protein>
    <submittedName>
        <fullName evidence="2">Sporulation protein</fullName>
    </submittedName>
</protein>
<dbReference type="RefSeq" id="WP_101644838.1">
    <property type="nucleotide sequence ID" value="NZ_PGUY01000059.1"/>
</dbReference>
<proteinExistence type="predicted"/>
<keyword evidence="1" id="KW-1133">Transmembrane helix</keyword>
<keyword evidence="1" id="KW-0812">Transmembrane</keyword>
<evidence type="ECO:0000256" key="1">
    <source>
        <dbReference type="SAM" id="Phobius"/>
    </source>
</evidence>
<dbReference type="Pfam" id="PF07098">
    <property type="entry name" value="DUF1360"/>
    <property type="match status" value="1"/>
</dbReference>
<reference evidence="2 3" key="1">
    <citation type="submission" date="2017-11" db="EMBL/GenBank/DDBJ databases">
        <title>Comparitive Functional Genomics of Dry Heat Resistant strains isolated from the Viking Spacecraft.</title>
        <authorList>
            <person name="Seuylemezian A."/>
            <person name="Cooper K."/>
            <person name="Vaishampayan P."/>
        </authorList>
    </citation>
    <scope>NUCLEOTIDE SEQUENCE [LARGE SCALE GENOMIC DNA]</scope>
    <source>
        <strain evidence="2 3">V1-29</strain>
    </source>
</reference>
<sequence length="119" mass="13663">MLLDVNFWLLLMLGLASFRLTRLLVFDKITHFIREPFFDEITETDEQGNEEVYIIPKMQGPRKFIGELLSCFWCTGIWVSVFLLGIHYFIPFLGDPLILILAVAAIGSLIEVINMKLLG</sequence>
<evidence type="ECO:0000313" key="2">
    <source>
        <dbReference type="EMBL" id="PLT28503.1"/>
    </source>
</evidence>
<dbReference type="OrthoDB" id="4722315at2"/>
<accession>A0A2N5M2K4</accession>
<dbReference type="AlphaFoldDB" id="A0A2N5M2K4"/>
<name>A0A2N5M2K4_9BACI</name>
<keyword evidence="3" id="KW-1185">Reference proteome</keyword>
<gene>
    <name evidence="2" type="ORF">CUU66_18290</name>
</gene>
<feature type="transmembrane region" description="Helical" evidence="1">
    <location>
        <begin position="6"/>
        <end position="25"/>
    </location>
</feature>
<evidence type="ECO:0000313" key="3">
    <source>
        <dbReference type="Proteomes" id="UP000234748"/>
    </source>
</evidence>
<comment type="caution">
    <text evidence="2">The sequence shown here is derived from an EMBL/GenBank/DDBJ whole genome shotgun (WGS) entry which is preliminary data.</text>
</comment>
<feature type="transmembrane region" description="Helical" evidence="1">
    <location>
        <begin position="68"/>
        <end position="90"/>
    </location>
</feature>
<feature type="transmembrane region" description="Helical" evidence="1">
    <location>
        <begin position="96"/>
        <end position="113"/>
    </location>
</feature>
<dbReference type="Proteomes" id="UP000234748">
    <property type="component" value="Unassembled WGS sequence"/>
</dbReference>
<organism evidence="2 3">
    <name type="scientific">Peribacillus deserti</name>
    <dbReference type="NCBI Taxonomy" id="673318"/>
    <lineage>
        <taxon>Bacteria</taxon>
        <taxon>Bacillati</taxon>
        <taxon>Bacillota</taxon>
        <taxon>Bacilli</taxon>
        <taxon>Bacillales</taxon>
        <taxon>Bacillaceae</taxon>
        <taxon>Peribacillus</taxon>
    </lineage>
</organism>
<keyword evidence="1" id="KW-0472">Membrane</keyword>